<evidence type="ECO:0000256" key="9">
    <source>
        <dbReference type="ARBA" id="ARBA00048317"/>
    </source>
</evidence>
<comment type="catalytic activity">
    <reaction evidence="10">
        <text>L-threonyl-[protein] + UDP-N-acetyl-alpha-D-glucosamine = 3-O-(N-acetyl-beta-D-glucosaminyl)-L-threonyl-[protein] + UDP + H(+)</text>
        <dbReference type="Rhea" id="RHEA:48908"/>
        <dbReference type="Rhea" id="RHEA-COMP:11060"/>
        <dbReference type="Rhea" id="RHEA-COMP:12252"/>
        <dbReference type="ChEBI" id="CHEBI:15378"/>
        <dbReference type="ChEBI" id="CHEBI:30013"/>
        <dbReference type="ChEBI" id="CHEBI:57705"/>
        <dbReference type="ChEBI" id="CHEBI:58223"/>
        <dbReference type="ChEBI" id="CHEBI:90840"/>
        <dbReference type="EC" id="2.4.1.255"/>
    </reaction>
</comment>
<keyword evidence="3" id="KW-0808">Transferase</keyword>
<dbReference type="AlphaFoldDB" id="A0AAW0QGL7"/>
<evidence type="ECO:0000256" key="5">
    <source>
        <dbReference type="ARBA" id="ARBA00022824"/>
    </source>
</evidence>
<evidence type="ECO:0000313" key="12">
    <source>
        <dbReference type="EMBL" id="KAK8101795.1"/>
    </source>
</evidence>
<evidence type="ECO:0000256" key="3">
    <source>
        <dbReference type="ARBA" id="ARBA00022679"/>
    </source>
</evidence>
<feature type="domain" description="Glycosyltransferase 61 catalytic" evidence="11">
    <location>
        <begin position="254"/>
        <end position="370"/>
    </location>
</feature>
<keyword evidence="2" id="KW-0328">Glycosyltransferase</keyword>
<gene>
    <name evidence="12" type="ORF">PG999_012169</name>
</gene>
<evidence type="ECO:0000256" key="8">
    <source>
        <dbReference type="ARBA" id="ARBA00042574"/>
    </source>
</evidence>
<dbReference type="PANTHER" id="PTHR20961:SF148">
    <property type="entry name" value="EGF DOMAIN-SPECIFIC O-LINKED N-ACETYLGLUCOSAMINE TRANSFERASE"/>
    <property type="match status" value="1"/>
</dbReference>
<accession>A0AAW0QGL7</accession>
<dbReference type="Proteomes" id="UP001392437">
    <property type="component" value="Unassembled WGS sequence"/>
</dbReference>
<dbReference type="EC" id="2.4.1.255" evidence="1"/>
<dbReference type="PANTHER" id="PTHR20961">
    <property type="entry name" value="GLYCOSYLTRANSFERASE"/>
    <property type="match status" value="1"/>
</dbReference>
<organism evidence="12 13">
    <name type="scientific">Apiospora kogelbergensis</name>
    <dbReference type="NCBI Taxonomy" id="1337665"/>
    <lineage>
        <taxon>Eukaryota</taxon>
        <taxon>Fungi</taxon>
        <taxon>Dikarya</taxon>
        <taxon>Ascomycota</taxon>
        <taxon>Pezizomycotina</taxon>
        <taxon>Sordariomycetes</taxon>
        <taxon>Xylariomycetidae</taxon>
        <taxon>Amphisphaeriales</taxon>
        <taxon>Apiosporaceae</taxon>
        <taxon>Apiospora</taxon>
    </lineage>
</organism>
<evidence type="ECO:0000256" key="2">
    <source>
        <dbReference type="ARBA" id="ARBA00022676"/>
    </source>
</evidence>
<keyword evidence="5" id="KW-0256">Endoplasmic reticulum</keyword>
<reference evidence="12 13" key="1">
    <citation type="submission" date="2023-01" db="EMBL/GenBank/DDBJ databases">
        <title>Analysis of 21 Apiospora genomes using comparative genomics revels a genus with tremendous synthesis potential of carbohydrate active enzymes and secondary metabolites.</title>
        <authorList>
            <person name="Sorensen T."/>
        </authorList>
    </citation>
    <scope>NUCLEOTIDE SEQUENCE [LARGE SCALE GENOMIC DNA]</scope>
    <source>
        <strain evidence="12 13">CBS 117206</strain>
    </source>
</reference>
<dbReference type="EMBL" id="JAQQWP010000009">
    <property type="protein sequence ID" value="KAK8101795.1"/>
    <property type="molecule type" value="Genomic_DNA"/>
</dbReference>
<evidence type="ECO:0000256" key="1">
    <source>
        <dbReference type="ARBA" id="ARBA00011970"/>
    </source>
</evidence>
<evidence type="ECO:0000256" key="7">
    <source>
        <dbReference type="ARBA" id="ARBA00040944"/>
    </source>
</evidence>
<evidence type="ECO:0000256" key="10">
    <source>
        <dbReference type="ARBA" id="ARBA00049432"/>
    </source>
</evidence>
<name>A0AAW0QGL7_9PEZI</name>
<dbReference type="GO" id="GO:0097363">
    <property type="term" value="F:protein O-acetylglucosaminyltransferase activity"/>
    <property type="evidence" value="ECO:0007669"/>
    <property type="project" value="UniProtKB-EC"/>
</dbReference>
<keyword evidence="13" id="KW-1185">Reference proteome</keyword>
<comment type="catalytic activity">
    <reaction evidence="9">
        <text>L-seryl-[protein] + UDP-N-acetyl-alpha-D-glucosamine = 3-O-(N-acetyl-beta-D-glucosaminyl)-L-seryl-[protein] + UDP + H(+)</text>
        <dbReference type="Rhea" id="RHEA:48904"/>
        <dbReference type="Rhea" id="RHEA-COMP:9863"/>
        <dbReference type="Rhea" id="RHEA-COMP:12251"/>
        <dbReference type="ChEBI" id="CHEBI:15378"/>
        <dbReference type="ChEBI" id="CHEBI:29999"/>
        <dbReference type="ChEBI" id="CHEBI:57705"/>
        <dbReference type="ChEBI" id="CHEBI:58223"/>
        <dbReference type="ChEBI" id="CHEBI:90838"/>
        <dbReference type="EC" id="2.4.1.255"/>
    </reaction>
</comment>
<keyword evidence="6" id="KW-0325">Glycoprotein</keyword>
<evidence type="ECO:0000313" key="13">
    <source>
        <dbReference type="Proteomes" id="UP001392437"/>
    </source>
</evidence>
<keyword evidence="4" id="KW-0732">Signal</keyword>
<dbReference type="Pfam" id="PF04577">
    <property type="entry name" value="Glyco_transf_61"/>
    <property type="match status" value="1"/>
</dbReference>
<proteinExistence type="predicted"/>
<dbReference type="InterPro" id="IPR049625">
    <property type="entry name" value="Glyco_transf_61_cat"/>
</dbReference>
<sequence length="445" mass="50376">MVSTPRPLPIPTEYGNAPRQEPYCDQRYTTRYLEMFRDGEFSYCSPNSPSKITCFHTHPNFHDGNRDSFCIVQGSNFNTSTNKFQLGCALQPDIEVPLSTLYWYWYETGPRDLLDRYFSIVTRKGESTGWGLGTIAPSTGKRTFTILVKREGSDNIFHCLHEIMSLTYTMDVLRMSRDPQTGMPRFSPEDVANTHIVILDDHDDGAYFDLWKLVSDRPIKRLAELVKDDPEWLMNPGNTVILPLAGGANPVWHPNPHHHDCLNQLREVFVRRVLDFYQMPTERPWDPTQSESAPLVLTFVNRTATRALENAHGLLSALRARYSQDGVQVQSVDFAGLAFAEQIKVARGTDVLVGVHGAGLTHALFMNSSRGAVVEMFPPGLEMDALRAIALERGLGYYRTHNTTSLGHRPWQDESLHVEEKVFADLVDHAVKSLYNRVGSFKDAE</sequence>
<evidence type="ECO:0000256" key="6">
    <source>
        <dbReference type="ARBA" id="ARBA00023180"/>
    </source>
</evidence>
<evidence type="ECO:0000256" key="4">
    <source>
        <dbReference type="ARBA" id="ARBA00022729"/>
    </source>
</evidence>
<protein>
    <recommendedName>
        <fullName evidence="7">EGF domain-specific O-linked N-acetylglucosamine transferase</fullName>
        <ecNumber evidence="1">2.4.1.255</ecNumber>
    </recommendedName>
    <alternativeName>
        <fullName evidence="8">Extracellular O-linked N-acetylglucosamine transferase</fullName>
    </alternativeName>
</protein>
<comment type="caution">
    <text evidence="12">The sequence shown here is derived from an EMBL/GenBank/DDBJ whole genome shotgun (WGS) entry which is preliminary data.</text>
</comment>
<evidence type="ECO:0000259" key="11">
    <source>
        <dbReference type="Pfam" id="PF04577"/>
    </source>
</evidence>
<dbReference type="InterPro" id="IPR007657">
    <property type="entry name" value="Glycosyltransferase_61"/>
</dbReference>